<dbReference type="Gene3D" id="1.20.120.530">
    <property type="entry name" value="GntR ligand-binding domain-like"/>
    <property type="match status" value="1"/>
</dbReference>
<dbReference type="PANTHER" id="PTHR43537:SF5">
    <property type="entry name" value="UXU OPERON TRANSCRIPTIONAL REGULATOR"/>
    <property type="match status" value="1"/>
</dbReference>
<evidence type="ECO:0000256" key="2">
    <source>
        <dbReference type="ARBA" id="ARBA00023125"/>
    </source>
</evidence>
<gene>
    <name evidence="5" type="ORF">DKW60_01065</name>
</gene>
<dbReference type="SMART" id="SM00895">
    <property type="entry name" value="FCD"/>
    <property type="match status" value="1"/>
</dbReference>
<dbReference type="Pfam" id="PF00392">
    <property type="entry name" value="GntR"/>
    <property type="match status" value="1"/>
</dbReference>
<dbReference type="AlphaFoldDB" id="A0A317CPR9"/>
<feature type="domain" description="HTH gntR-type" evidence="4">
    <location>
        <begin position="22"/>
        <end position="89"/>
    </location>
</feature>
<dbReference type="PROSITE" id="PS50949">
    <property type="entry name" value="HTH_GNTR"/>
    <property type="match status" value="1"/>
</dbReference>
<evidence type="ECO:0000256" key="3">
    <source>
        <dbReference type="ARBA" id="ARBA00023163"/>
    </source>
</evidence>
<keyword evidence="1" id="KW-0805">Transcription regulation</keyword>
<dbReference type="InterPro" id="IPR036388">
    <property type="entry name" value="WH-like_DNA-bd_sf"/>
</dbReference>
<evidence type="ECO:0000256" key="1">
    <source>
        <dbReference type="ARBA" id="ARBA00023015"/>
    </source>
</evidence>
<dbReference type="Proteomes" id="UP000245539">
    <property type="component" value="Unassembled WGS sequence"/>
</dbReference>
<dbReference type="InterPro" id="IPR011711">
    <property type="entry name" value="GntR_C"/>
</dbReference>
<dbReference type="EMBL" id="QGKM01000003">
    <property type="protein sequence ID" value="PWR00445.1"/>
    <property type="molecule type" value="Genomic_DNA"/>
</dbReference>
<dbReference type="Gene3D" id="1.10.10.10">
    <property type="entry name" value="Winged helix-like DNA-binding domain superfamily/Winged helix DNA-binding domain"/>
    <property type="match status" value="1"/>
</dbReference>
<evidence type="ECO:0000259" key="4">
    <source>
        <dbReference type="PROSITE" id="PS50949"/>
    </source>
</evidence>
<evidence type="ECO:0000313" key="5">
    <source>
        <dbReference type="EMBL" id="PWR00445.1"/>
    </source>
</evidence>
<keyword evidence="2" id="KW-0238">DNA-binding</keyword>
<dbReference type="GO" id="GO:0003677">
    <property type="term" value="F:DNA binding"/>
    <property type="evidence" value="ECO:0007669"/>
    <property type="project" value="UniProtKB-KW"/>
</dbReference>
<reference evidence="5 6" key="1">
    <citation type="submission" date="2018-05" db="EMBL/GenBank/DDBJ databases">
        <title>Leucothrix arctica sp. nov., isolated from Arctic seawater.</title>
        <authorList>
            <person name="Choi A."/>
            <person name="Baek K."/>
        </authorList>
    </citation>
    <scope>NUCLEOTIDE SEQUENCE [LARGE SCALE GENOMIC DNA]</scope>
    <source>
        <strain evidence="5 6">JCM 18388</strain>
    </source>
</reference>
<dbReference type="GO" id="GO:0003700">
    <property type="term" value="F:DNA-binding transcription factor activity"/>
    <property type="evidence" value="ECO:0007669"/>
    <property type="project" value="InterPro"/>
</dbReference>
<dbReference type="InterPro" id="IPR008920">
    <property type="entry name" value="TF_FadR/GntR_C"/>
</dbReference>
<dbReference type="PANTHER" id="PTHR43537">
    <property type="entry name" value="TRANSCRIPTIONAL REGULATOR, GNTR FAMILY"/>
    <property type="match status" value="1"/>
</dbReference>
<dbReference type="CDD" id="cd07377">
    <property type="entry name" value="WHTH_GntR"/>
    <property type="match status" value="1"/>
</dbReference>
<evidence type="ECO:0000313" key="6">
    <source>
        <dbReference type="Proteomes" id="UP000245539"/>
    </source>
</evidence>
<dbReference type="SMART" id="SM00345">
    <property type="entry name" value="HTH_GNTR"/>
    <property type="match status" value="1"/>
</dbReference>
<proteinExistence type="predicted"/>
<name>A0A317CPR9_9GAMM</name>
<dbReference type="InterPro" id="IPR036390">
    <property type="entry name" value="WH_DNA-bd_sf"/>
</dbReference>
<keyword evidence="6" id="KW-1185">Reference proteome</keyword>
<sequence>MAKLKDNTVSELLEGVVLDSSESLVQQIYSILMELIVTIQLKPGQIMSEKEISEALKASKTPVREALIKLEDTGLVKVVPKSGSYVSPISLERYIEACFTRLQLEVGAVRRAAERSNDLKGVLNLESMVSRQIKALENEEHELFFKYDEALHKAFYEMAGVPGVWKLVKKSQSDVYRIRHLKRIYKIRRGAQVIEEHQAIVAAIRAGSPDAAEAAIINHIGSLETEIDTLSANPELLDFIETLNATGKRPRNSR</sequence>
<dbReference type="OrthoDB" id="6627771at2"/>
<protein>
    <submittedName>
        <fullName evidence="5">GntR family transcriptional regulator</fullName>
    </submittedName>
</protein>
<keyword evidence="3" id="KW-0804">Transcription</keyword>
<dbReference type="SUPFAM" id="SSF46785">
    <property type="entry name" value="Winged helix' DNA-binding domain"/>
    <property type="match status" value="1"/>
</dbReference>
<dbReference type="SUPFAM" id="SSF48008">
    <property type="entry name" value="GntR ligand-binding domain-like"/>
    <property type="match status" value="1"/>
</dbReference>
<dbReference type="RefSeq" id="WP_109835816.1">
    <property type="nucleotide sequence ID" value="NZ_QGKM01000003.1"/>
</dbReference>
<accession>A0A317CPR9</accession>
<dbReference type="Pfam" id="PF07729">
    <property type="entry name" value="FCD"/>
    <property type="match status" value="1"/>
</dbReference>
<dbReference type="InterPro" id="IPR000524">
    <property type="entry name" value="Tscrpt_reg_HTH_GntR"/>
</dbReference>
<comment type="caution">
    <text evidence="5">The sequence shown here is derived from an EMBL/GenBank/DDBJ whole genome shotgun (WGS) entry which is preliminary data.</text>
</comment>
<organism evidence="5 6">
    <name type="scientific">Leucothrix pacifica</name>
    <dbReference type="NCBI Taxonomy" id="1247513"/>
    <lineage>
        <taxon>Bacteria</taxon>
        <taxon>Pseudomonadati</taxon>
        <taxon>Pseudomonadota</taxon>
        <taxon>Gammaproteobacteria</taxon>
        <taxon>Thiotrichales</taxon>
        <taxon>Thiotrichaceae</taxon>
        <taxon>Leucothrix</taxon>
    </lineage>
</organism>